<evidence type="ECO:0000313" key="4">
    <source>
        <dbReference type="EMBL" id="CAF3974780.1"/>
    </source>
</evidence>
<evidence type="ECO:0000313" key="2">
    <source>
        <dbReference type="EMBL" id="CAF1210832.1"/>
    </source>
</evidence>
<evidence type="ECO:0000313" key="5">
    <source>
        <dbReference type="Proteomes" id="UP000663829"/>
    </source>
</evidence>
<keyword evidence="5" id="KW-1185">Reference proteome</keyword>
<dbReference type="Proteomes" id="UP000677228">
    <property type="component" value="Unassembled WGS sequence"/>
</dbReference>
<dbReference type="EMBL" id="CAJNOK010002946">
    <property type="protein sequence ID" value="CAF0881465.1"/>
    <property type="molecule type" value="Genomic_DNA"/>
</dbReference>
<sequence length="72" mass="8289">MVNCSYCRTPAPEIFHFIVEHDVLRGLQGVRNTQDDILVYGINDDHHNENLMELIKRLEELGLTVHDPDSVC</sequence>
<protein>
    <submittedName>
        <fullName evidence="2">Uncharacterized protein</fullName>
    </submittedName>
</protein>
<proteinExistence type="predicted"/>
<gene>
    <name evidence="2" type="ORF">GPM918_LOCUS24201</name>
    <name evidence="1" type="ORF">OVA965_LOCUS8642</name>
    <name evidence="4" type="ORF">SRO942_LOCUS24197</name>
    <name evidence="3" type="ORF">TMI583_LOCUS8638</name>
</gene>
<dbReference type="OrthoDB" id="7439943at2759"/>
<dbReference type="EMBL" id="CAJOBA010002947">
    <property type="protein sequence ID" value="CAF3665105.1"/>
    <property type="molecule type" value="Genomic_DNA"/>
</dbReference>
<evidence type="ECO:0000313" key="1">
    <source>
        <dbReference type="EMBL" id="CAF0881465.1"/>
    </source>
</evidence>
<dbReference type="Proteomes" id="UP000682733">
    <property type="component" value="Unassembled WGS sequence"/>
</dbReference>
<reference evidence="2" key="1">
    <citation type="submission" date="2021-02" db="EMBL/GenBank/DDBJ databases">
        <authorList>
            <person name="Nowell W R."/>
        </authorList>
    </citation>
    <scope>NUCLEOTIDE SEQUENCE</scope>
</reference>
<name>A0A814X6J7_9BILA</name>
<comment type="caution">
    <text evidence="2">The sequence shown here is derived from an EMBL/GenBank/DDBJ whole genome shotgun (WGS) entry which is preliminary data.</text>
</comment>
<dbReference type="Proteomes" id="UP000681722">
    <property type="component" value="Unassembled WGS sequence"/>
</dbReference>
<dbReference type="Gene3D" id="3.30.70.270">
    <property type="match status" value="1"/>
</dbReference>
<dbReference type="Proteomes" id="UP000663829">
    <property type="component" value="Unassembled WGS sequence"/>
</dbReference>
<dbReference type="AlphaFoldDB" id="A0A814X6J7"/>
<dbReference type="InterPro" id="IPR043128">
    <property type="entry name" value="Rev_trsase/Diguanyl_cyclase"/>
</dbReference>
<dbReference type="EMBL" id="CAJOBC010008933">
    <property type="protein sequence ID" value="CAF3974780.1"/>
    <property type="molecule type" value="Genomic_DNA"/>
</dbReference>
<accession>A0A814X6J7</accession>
<dbReference type="EMBL" id="CAJNOQ010008934">
    <property type="protein sequence ID" value="CAF1210832.1"/>
    <property type="molecule type" value="Genomic_DNA"/>
</dbReference>
<evidence type="ECO:0000313" key="3">
    <source>
        <dbReference type="EMBL" id="CAF3665105.1"/>
    </source>
</evidence>
<organism evidence="2 5">
    <name type="scientific">Didymodactylos carnosus</name>
    <dbReference type="NCBI Taxonomy" id="1234261"/>
    <lineage>
        <taxon>Eukaryota</taxon>
        <taxon>Metazoa</taxon>
        <taxon>Spiralia</taxon>
        <taxon>Gnathifera</taxon>
        <taxon>Rotifera</taxon>
        <taxon>Eurotatoria</taxon>
        <taxon>Bdelloidea</taxon>
        <taxon>Philodinida</taxon>
        <taxon>Philodinidae</taxon>
        <taxon>Didymodactylos</taxon>
    </lineage>
</organism>